<keyword evidence="3" id="KW-0326">Glycosidase</keyword>
<dbReference type="RefSeq" id="WP_006720719.1">
    <property type="nucleotide sequence ID" value="NZ_CP085935.1"/>
</dbReference>
<keyword evidence="6" id="KW-1185">Reference proteome</keyword>
<gene>
    <name evidence="5" type="ORF">COLSTE_01065</name>
</gene>
<dbReference type="PANTHER" id="PTHR10353">
    <property type="entry name" value="GLYCOSYL HYDROLASE"/>
    <property type="match status" value="1"/>
</dbReference>
<sequence length="477" mass="54530">MDAQGYANLQLPDFLWGSATAAYQCEGAWDEDGKGLGEWDYFNHTSAKNINNVDGDVSCDFYHRYEEDIRLLADGGQNTYRFSIAWSRILPNGVGEVNEEGVAFYNRVIDCCVEHGVVPNVTLFHYDLPYALACKGGWLNADVAKWFCDYAKICFERFGDRVKVWATINEPHFYSYCVNMLGNYPPNRSLDMQSFMQYQYHLMLASSLAVRAYREMGGDGIIGVVHDGGVVEVDPTAEHPEEVFRGADFMANRMILVPCLQGRLPEEMDEMLQKLDVLLYRVPGDEEIFAQGVGDYIGLNVYCREYATDWRGGETQVSANNKGGSSKKLEGKVIAPLYQTTCDPDVPRNKWGREILPRVMYSTIMDIVDRYDNPLIFITENGHGAYEDPDAEGVVHDEERIEVLGQFVEHMMRARAEGANVHGYYVWSTMDLYSWINGYQKRYGLVRIDFDNNLARVPKKSWYWYRDLINGYLNQSE</sequence>
<evidence type="ECO:0000313" key="5">
    <source>
        <dbReference type="EMBL" id="EEA90719.1"/>
    </source>
</evidence>
<proteinExistence type="inferred from homology"/>
<dbReference type="PANTHER" id="PTHR10353:SF36">
    <property type="entry name" value="LP05116P"/>
    <property type="match status" value="1"/>
</dbReference>
<dbReference type="HOGENOM" id="CLU_001859_0_1_11"/>
<evidence type="ECO:0000313" key="6">
    <source>
        <dbReference type="Proteomes" id="UP000003560"/>
    </source>
</evidence>
<evidence type="ECO:0000256" key="1">
    <source>
        <dbReference type="ARBA" id="ARBA00010838"/>
    </source>
</evidence>
<accession>B6GAG6</accession>
<dbReference type="PROSITE" id="PS00653">
    <property type="entry name" value="GLYCOSYL_HYDROL_F1_2"/>
    <property type="match status" value="1"/>
</dbReference>
<dbReference type="Gene3D" id="3.20.20.80">
    <property type="entry name" value="Glycosidases"/>
    <property type="match status" value="1"/>
</dbReference>
<comment type="caution">
    <text evidence="5">The sequence shown here is derived from an EMBL/GenBank/DDBJ whole genome shotgun (WGS) entry which is preliminary data.</text>
</comment>
<comment type="similarity">
    <text evidence="1 4">Belongs to the glycosyl hydrolase 1 family.</text>
</comment>
<dbReference type="Proteomes" id="UP000003560">
    <property type="component" value="Unassembled WGS sequence"/>
</dbReference>
<dbReference type="InterPro" id="IPR017853">
    <property type="entry name" value="GH"/>
</dbReference>
<dbReference type="GO" id="GO:0016052">
    <property type="term" value="P:carbohydrate catabolic process"/>
    <property type="evidence" value="ECO:0007669"/>
    <property type="project" value="TreeGrafter"/>
</dbReference>
<keyword evidence="2 5" id="KW-0378">Hydrolase</keyword>
<dbReference type="InterPro" id="IPR001360">
    <property type="entry name" value="Glyco_hydro_1"/>
</dbReference>
<evidence type="ECO:0000256" key="4">
    <source>
        <dbReference type="RuleBase" id="RU003690"/>
    </source>
</evidence>
<dbReference type="AlphaFoldDB" id="B6GAG6"/>
<organism evidence="5 6">
    <name type="scientific">Collinsella stercoris DSM 13279</name>
    <dbReference type="NCBI Taxonomy" id="445975"/>
    <lineage>
        <taxon>Bacteria</taxon>
        <taxon>Bacillati</taxon>
        <taxon>Actinomycetota</taxon>
        <taxon>Coriobacteriia</taxon>
        <taxon>Coriobacteriales</taxon>
        <taxon>Coriobacteriaceae</taxon>
        <taxon>Collinsella</taxon>
    </lineage>
</organism>
<dbReference type="PRINTS" id="PR00131">
    <property type="entry name" value="GLHYDRLASE1"/>
</dbReference>
<reference evidence="5 6" key="1">
    <citation type="submission" date="2008-10" db="EMBL/GenBank/DDBJ databases">
        <title>Draft genome sequence of Collinsella stercoris (DSM 13279).</title>
        <authorList>
            <person name="Sudarsanam P."/>
            <person name="Ley R."/>
            <person name="Guruge J."/>
            <person name="Turnbaugh P.J."/>
            <person name="Mahowald M."/>
            <person name="Liep D."/>
            <person name="Gordon J."/>
        </authorList>
    </citation>
    <scope>NUCLEOTIDE SEQUENCE [LARGE SCALE GENOMIC DNA]</scope>
    <source>
        <strain evidence="5 6">DSM 13279</strain>
    </source>
</reference>
<protein>
    <submittedName>
        <fullName evidence="5">Glycosyl hydrolase, family 1</fullName>
    </submittedName>
</protein>
<reference evidence="5 6" key="2">
    <citation type="submission" date="2008-10" db="EMBL/GenBank/DDBJ databases">
        <authorList>
            <person name="Fulton L."/>
            <person name="Clifton S."/>
            <person name="Fulton B."/>
            <person name="Xu J."/>
            <person name="Minx P."/>
            <person name="Pepin K.H."/>
            <person name="Johnson M."/>
            <person name="Thiruvilangam P."/>
            <person name="Bhonagiri V."/>
            <person name="Nash W.E."/>
            <person name="Mardis E.R."/>
            <person name="Wilson R.K."/>
        </authorList>
    </citation>
    <scope>NUCLEOTIDE SEQUENCE [LARGE SCALE GENOMIC DNA]</scope>
    <source>
        <strain evidence="5 6">DSM 13279</strain>
    </source>
</reference>
<dbReference type="OrthoDB" id="3182512at2"/>
<dbReference type="GO" id="GO:0008422">
    <property type="term" value="F:beta-glucosidase activity"/>
    <property type="evidence" value="ECO:0007669"/>
    <property type="project" value="TreeGrafter"/>
</dbReference>
<dbReference type="GeneID" id="98001977"/>
<name>B6GAG6_9ACTN</name>
<evidence type="ECO:0000256" key="3">
    <source>
        <dbReference type="ARBA" id="ARBA00023295"/>
    </source>
</evidence>
<dbReference type="InterPro" id="IPR033132">
    <property type="entry name" value="GH_1_N_CS"/>
</dbReference>
<dbReference type="Pfam" id="PF00232">
    <property type="entry name" value="Glyco_hydro_1"/>
    <property type="match status" value="1"/>
</dbReference>
<dbReference type="STRING" id="445975.COLSTE_01065"/>
<dbReference type="eggNOG" id="COG2723">
    <property type="taxonomic scope" value="Bacteria"/>
</dbReference>
<dbReference type="GO" id="GO:0005829">
    <property type="term" value="C:cytosol"/>
    <property type="evidence" value="ECO:0007669"/>
    <property type="project" value="TreeGrafter"/>
</dbReference>
<dbReference type="FunFam" id="3.20.20.80:FF:000004">
    <property type="entry name" value="Beta-glucosidase 6-phospho-beta-glucosidase"/>
    <property type="match status" value="1"/>
</dbReference>
<evidence type="ECO:0000256" key="2">
    <source>
        <dbReference type="ARBA" id="ARBA00022801"/>
    </source>
</evidence>
<dbReference type="SUPFAM" id="SSF51445">
    <property type="entry name" value="(Trans)glycosidases"/>
    <property type="match status" value="1"/>
</dbReference>
<dbReference type="EMBL" id="ABXJ01000060">
    <property type="protein sequence ID" value="EEA90719.1"/>
    <property type="molecule type" value="Genomic_DNA"/>
</dbReference>